<dbReference type="Pfam" id="PF20114">
    <property type="entry name" value="DUF6504"/>
    <property type="match status" value="1"/>
</dbReference>
<dbReference type="SUPFAM" id="SSF56672">
    <property type="entry name" value="DNA/RNA polymerases"/>
    <property type="match status" value="1"/>
</dbReference>
<evidence type="ECO:0000259" key="8">
    <source>
        <dbReference type="Pfam" id="PF20114"/>
    </source>
</evidence>
<feature type="domain" description="UmuC" evidence="6">
    <location>
        <begin position="2"/>
        <end position="115"/>
    </location>
</feature>
<sequence length="474" mass="51147">MVGRIGRRRAIAHMNLAAAQAGLRVGQAVAHATALIPGLLLHDLDATGDQAGLHRLALWAQKLYSPIVAPDGADGLVIDASGCAHLFGGEEKMAIAIRERLTKAGFSATLAIADSWGGAHALARFSGRAIFVVDPGATGRELRSLPVAALRLGSDLVEGLGRLGFDTIGELEATPKGPLAHRLGLEPVRRLDQALARQAEPIEPVMAAQTLSVRRAFAEPIGAPETMARYVTQLTHELCAALEAASLGAKRLDAWFFRVDNRIEAARIGMAAPTRDGARLAKLLCEKLERVDPGFGVEKIVLAAPGAEPLTYKQGQALGDGGAGVDLSGLIDTLSNRIGAEHVYRLASAQSDLPERSVKRVPALQAPDGFSWPMDWPRPDRFFARPESIETVALLPDAPPAAFTWRGARHRVRCADGPERVFGEWWKADEELARSRDYFQVEDEAGERFWIFRDGDGEDAETGTQRWYMVGVFG</sequence>
<organism evidence="9">
    <name type="scientific">Caulobacter sp. (strain K31)</name>
    <dbReference type="NCBI Taxonomy" id="366602"/>
    <lineage>
        <taxon>Bacteria</taxon>
        <taxon>Pseudomonadati</taxon>
        <taxon>Pseudomonadota</taxon>
        <taxon>Alphaproteobacteria</taxon>
        <taxon>Caulobacterales</taxon>
        <taxon>Caulobacteraceae</taxon>
        <taxon>Caulobacter</taxon>
    </lineage>
</organism>
<evidence type="ECO:0000256" key="5">
    <source>
        <dbReference type="ARBA" id="ARBA00049244"/>
    </source>
</evidence>
<feature type="domain" description="DUF6504" evidence="8">
    <location>
        <begin position="398"/>
        <end position="471"/>
    </location>
</feature>
<evidence type="ECO:0000259" key="6">
    <source>
        <dbReference type="Pfam" id="PF00817"/>
    </source>
</evidence>
<dbReference type="InterPro" id="IPR017961">
    <property type="entry name" value="DNA_pol_Y-fam_little_finger"/>
</dbReference>
<dbReference type="InterPro" id="IPR001126">
    <property type="entry name" value="UmuC"/>
</dbReference>
<dbReference type="Pfam" id="PF11799">
    <property type="entry name" value="IMS_C"/>
    <property type="match status" value="1"/>
</dbReference>
<dbReference type="EMBL" id="CP000928">
    <property type="protein sequence ID" value="ABZ74322.1"/>
    <property type="molecule type" value="Genomic_DNA"/>
</dbReference>
<comment type="catalytic activity">
    <reaction evidence="5">
        <text>DNA(n) + a 2'-deoxyribonucleoside 5'-triphosphate = DNA(n+1) + diphosphate</text>
        <dbReference type="Rhea" id="RHEA:22508"/>
        <dbReference type="Rhea" id="RHEA-COMP:17339"/>
        <dbReference type="Rhea" id="RHEA-COMP:17340"/>
        <dbReference type="ChEBI" id="CHEBI:33019"/>
        <dbReference type="ChEBI" id="CHEBI:61560"/>
        <dbReference type="ChEBI" id="CHEBI:173112"/>
        <dbReference type="EC" id="2.7.7.7"/>
    </reaction>
</comment>
<geneLocation type="plasmid" evidence="9">
    <name>pCAUL01</name>
</geneLocation>
<dbReference type="InterPro" id="IPR050356">
    <property type="entry name" value="SulA_CellDiv_inhibitor"/>
</dbReference>
<protein>
    <recommendedName>
        <fullName evidence="2">DNA-directed DNA polymerase</fullName>
        <ecNumber evidence="2">2.7.7.7</ecNumber>
    </recommendedName>
</protein>
<evidence type="ECO:0000259" key="7">
    <source>
        <dbReference type="Pfam" id="PF11799"/>
    </source>
</evidence>
<keyword evidence="3" id="KW-0227">DNA damage</keyword>
<feature type="domain" description="DNA polymerase Y-family little finger" evidence="7">
    <location>
        <begin position="209"/>
        <end position="304"/>
    </location>
</feature>
<reference evidence="9" key="1">
    <citation type="submission" date="2008-01" db="EMBL/GenBank/DDBJ databases">
        <title>Complete sequence of plasmid1 pCAUL01 of Caulobacter sp. K31.</title>
        <authorList>
            <consortium name="US DOE Joint Genome Institute"/>
            <person name="Copeland A."/>
            <person name="Lucas S."/>
            <person name="Lapidus A."/>
            <person name="Barry K."/>
            <person name="Glavina del Rio T."/>
            <person name="Dalin E."/>
            <person name="Tice H."/>
            <person name="Pitluck S."/>
            <person name="Bruce D."/>
            <person name="Goodwin L."/>
            <person name="Thompson L.S."/>
            <person name="Brettin T."/>
            <person name="Detter J.C."/>
            <person name="Han C."/>
            <person name="Schmutz J."/>
            <person name="Larimer F."/>
            <person name="Land M."/>
            <person name="Hauser L."/>
            <person name="Kyrpides N."/>
            <person name="Kim E."/>
            <person name="Stephens C."/>
            <person name="Richardson P."/>
        </authorList>
    </citation>
    <scope>NUCLEOTIDE SEQUENCE [LARGE SCALE GENOMIC DNA]</scope>
    <source>
        <plasmid evidence="9">K31</plasmid>
        <plasmid evidence="9">pCAUL01</plasmid>
    </source>
</reference>
<name>B0T9E7_CAUSK</name>
<dbReference type="PANTHER" id="PTHR35369:SF2">
    <property type="entry name" value="BLR3025 PROTEIN"/>
    <property type="match status" value="1"/>
</dbReference>
<comment type="subunit">
    <text evidence="1">Monomer.</text>
</comment>
<dbReference type="KEGG" id="cak:Caul_5202"/>
<dbReference type="HOGENOM" id="CLU_028184_1_1_5"/>
<evidence type="ECO:0000256" key="2">
    <source>
        <dbReference type="ARBA" id="ARBA00012417"/>
    </source>
</evidence>
<dbReference type="GO" id="GO:0006281">
    <property type="term" value="P:DNA repair"/>
    <property type="evidence" value="ECO:0007669"/>
    <property type="project" value="InterPro"/>
</dbReference>
<evidence type="ECO:0000256" key="1">
    <source>
        <dbReference type="ARBA" id="ARBA00011245"/>
    </source>
</evidence>
<dbReference type="CDD" id="cd03468">
    <property type="entry name" value="PolY_like"/>
    <property type="match status" value="1"/>
</dbReference>
<keyword evidence="9" id="KW-0614">Plasmid</keyword>
<proteinExistence type="predicted"/>
<dbReference type="GO" id="GO:0003684">
    <property type="term" value="F:damaged DNA binding"/>
    <property type="evidence" value="ECO:0007669"/>
    <property type="project" value="InterPro"/>
</dbReference>
<evidence type="ECO:0000313" key="9">
    <source>
        <dbReference type="EMBL" id="ABZ74322.1"/>
    </source>
</evidence>
<evidence type="ECO:0000256" key="3">
    <source>
        <dbReference type="ARBA" id="ARBA00022763"/>
    </source>
</evidence>
<evidence type="ECO:0000256" key="4">
    <source>
        <dbReference type="ARBA" id="ARBA00025589"/>
    </source>
</evidence>
<dbReference type="Pfam" id="PF00817">
    <property type="entry name" value="IMS"/>
    <property type="match status" value="1"/>
</dbReference>
<gene>
    <name evidence="9" type="ordered locus">Caul_5202</name>
</gene>
<comment type="function">
    <text evidence="4">Poorly processive, error-prone DNA polymerase involved in untargeted mutagenesis. Copies undamaged DNA at stalled replication forks, which arise in vivo from mismatched or misaligned primer ends. These misaligned primers can be extended by PolIV. Exhibits no 3'-5' exonuclease (proofreading) activity. May be involved in translesional synthesis, in conjunction with the beta clamp from PolIII.</text>
</comment>
<accession>B0T9E7</accession>
<dbReference type="AlphaFoldDB" id="B0T9E7"/>
<dbReference type="InterPro" id="IPR045443">
    <property type="entry name" value="DUF6504"/>
</dbReference>
<dbReference type="EC" id="2.7.7.7" evidence="2"/>
<dbReference type="InterPro" id="IPR043502">
    <property type="entry name" value="DNA/RNA_pol_sf"/>
</dbReference>
<dbReference type="PANTHER" id="PTHR35369">
    <property type="entry name" value="BLR3025 PROTEIN-RELATED"/>
    <property type="match status" value="1"/>
</dbReference>